<dbReference type="PANTHER" id="PTHR24016">
    <property type="entry name" value="CONSERVED OLIGOMERIC GOLGI COMPLEX SUBUNIT 4"/>
    <property type="match status" value="1"/>
</dbReference>
<comment type="function">
    <text evidence="1">Required for normal Golgi function.</text>
</comment>
<comment type="subunit">
    <text evidence="4">Component of the conserved oligomeric Golgi complex which is composed of eight different subunits and is required for normal Golgi morphology and localization.</text>
</comment>
<dbReference type="FunFam" id="1.20.58.1970:FF:000002">
    <property type="entry name" value="Oligomeric Golgi complex subunit"/>
    <property type="match status" value="1"/>
</dbReference>
<dbReference type="InterPro" id="IPR048680">
    <property type="entry name" value="COG4_N"/>
</dbReference>
<dbReference type="InterPro" id="IPR048684">
    <property type="entry name" value="COG4_C"/>
</dbReference>
<dbReference type="EMBL" id="JAZDUA010000268">
    <property type="protein sequence ID" value="KAK7862604.1"/>
    <property type="molecule type" value="Genomic_DNA"/>
</dbReference>
<dbReference type="InterPro" id="IPR048682">
    <property type="entry name" value="COG4"/>
</dbReference>
<dbReference type="GO" id="GO:0006890">
    <property type="term" value="P:retrograde vesicle-mediated transport, Golgi to endoplasmic reticulum"/>
    <property type="evidence" value="ECO:0007669"/>
    <property type="project" value="TreeGrafter"/>
</dbReference>
<dbReference type="PANTHER" id="PTHR24016:SF0">
    <property type="entry name" value="CONSERVED OLIGOMERIC GOLGI COMPLEX SUBUNIT 4"/>
    <property type="match status" value="1"/>
</dbReference>
<keyword evidence="13" id="KW-1185">Reference proteome</keyword>
<keyword evidence="9" id="KW-0472">Membrane</keyword>
<protein>
    <recommendedName>
        <fullName evidence="5">Conserved oligomeric Golgi complex subunit 4</fullName>
    </recommendedName>
    <alternativeName>
        <fullName evidence="10">Component of oligomeric Golgi complex 4</fullName>
    </alternativeName>
</protein>
<evidence type="ECO:0000256" key="9">
    <source>
        <dbReference type="ARBA" id="ARBA00023136"/>
    </source>
</evidence>
<gene>
    <name evidence="12" type="ORF">R5R35_005641</name>
</gene>
<evidence type="ECO:0000256" key="6">
    <source>
        <dbReference type="ARBA" id="ARBA00022448"/>
    </source>
</evidence>
<comment type="subcellular location">
    <subcellularLocation>
        <location evidence="2">Golgi apparatus membrane</location>
        <topology evidence="2">Peripheral membrane protein</topology>
        <orientation evidence="2">Cytoplasmic side</orientation>
    </subcellularLocation>
</comment>
<evidence type="ECO:0000256" key="8">
    <source>
        <dbReference type="ARBA" id="ARBA00023034"/>
    </source>
</evidence>
<comment type="caution">
    <text evidence="12">The sequence shown here is derived from an EMBL/GenBank/DDBJ whole genome shotgun (WGS) entry which is preliminary data.</text>
</comment>
<dbReference type="FunFam" id="1.10.287.1060:FF:000014">
    <property type="entry name" value="conserved oligomeric Golgi complex subunit 4"/>
    <property type="match status" value="1"/>
</dbReference>
<dbReference type="GO" id="GO:0000139">
    <property type="term" value="C:Golgi membrane"/>
    <property type="evidence" value="ECO:0007669"/>
    <property type="project" value="UniProtKB-SubCell"/>
</dbReference>
<reference evidence="12 13" key="1">
    <citation type="submission" date="2024-03" db="EMBL/GenBank/DDBJ databases">
        <title>The genome assembly and annotation of the cricket Gryllus longicercus Weissman &amp; Gray.</title>
        <authorList>
            <person name="Szrajer S."/>
            <person name="Gray D."/>
            <person name="Ylla G."/>
        </authorList>
    </citation>
    <scope>NUCLEOTIDE SEQUENCE [LARGE SCALE GENOMIC DNA]</scope>
    <source>
        <strain evidence="12">DAG 2021-001</strain>
        <tissue evidence="12">Whole body minus gut</tissue>
    </source>
</reference>
<dbReference type="GO" id="GO:0007030">
    <property type="term" value="P:Golgi organization"/>
    <property type="evidence" value="ECO:0007669"/>
    <property type="project" value="TreeGrafter"/>
</dbReference>
<name>A0AAN9Z4E3_9ORTH</name>
<keyword evidence="8" id="KW-0333">Golgi apparatus</keyword>
<sequence length="763" mass="84291">MTSTERIQSTVLSLVETVNINGNMKEEYEKLAQEEEAVNLRLESLFKRQCHIEGKLRGMTKVLPNLQIVHSDAQQLAEMITFTSTLAENVSAKVRQLDIARSRASDCQQRVHDLLDLQLCAEGVKASLHSEDYEKAAAHVHRFLAMDQHLLEQTADIAEDCTNVTNSFSLLQDAASQLRSVVNLRFDEAVRAEDLASVERFFKLFPLLGLHDEGLEKFSNYLSTKIADTANGNLKTALSTQASDRRANIIFADTLTLLFEGIARIIEIHQPLIETYYGPGRLLRALGPLLRECDVQLRRIVAELQRCRRLEALAQAARAAQAGAGPRAEGEEAQEGAGGEVRQLDPALGELAIAHARYALFERFLRRRLAADADAGAATDADRRARLLEVDAALARGDTCRRMQELLSTYLGLERLFMVQSVRKAIALDALDDAGAGAAGGLCSSAVDDVFFILRKCIRRAASSGSLDGTCAVINNAGALLEEELCSALRARLRQGYPSGYLDLTQAYNSVLAGRLQPTDSEQQRVLFLAALNNADSASEYVETLVKQVSDEIPVSTPMERSKLDSCLHGLSSSTSGIKSVLDYGIQQLRASAVKPRVGPWVDSFQSVSHQLSEDEFTAYEADQPFVQTLVRNLHGLLENFKESLTPGNYDTLVTILTEEVTIHLEKAVFKTSFNRLGGLVLDKEVRALASFLTSSTSWSVRDKFARLTQMATLLNLEKVTEISDYWGSSTGPLTWRLTPSEIRQVLALRVDFRSDDIKRLKL</sequence>
<evidence type="ECO:0000259" key="11">
    <source>
        <dbReference type="SMART" id="SM00762"/>
    </source>
</evidence>
<evidence type="ECO:0000256" key="4">
    <source>
        <dbReference type="ARBA" id="ARBA00011166"/>
    </source>
</evidence>
<dbReference type="Gene3D" id="1.10.287.1060">
    <property type="entry name" value="ESAT-6-like"/>
    <property type="match status" value="1"/>
</dbReference>
<dbReference type="GO" id="GO:0017119">
    <property type="term" value="C:Golgi transport complex"/>
    <property type="evidence" value="ECO:0007669"/>
    <property type="project" value="TreeGrafter"/>
</dbReference>
<dbReference type="SMART" id="SM00762">
    <property type="entry name" value="Cog4"/>
    <property type="match status" value="1"/>
</dbReference>
<dbReference type="Proteomes" id="UP001378592">
    <property type="component" value="Unassembled WGS sequence"/>
</dbReference>
<evidence type="ECO:0000256" key="3">
    <source>
        <dbReference type="ARBA" id="ARBA00009215"/>
    </source>
</evidence>
<feature type="domain" description="COG4 transport protein middle alpha-helical bundle" evidence="11">
    <location>
        <begin position="171"/>
        <end position="494"/>
    </location>
</feature>
<keyword evidence="7" id="KW-0653">Protein transport</keyword>
<organism evidence="12 13">
    <name type="scientific">Gryllus longicercus</name>
    <dbReference type="NCBI Taxonomy" id="2509291"/>
    <lineage>
        <taxon>Eukaryota</taxon>
        <taxon>Metazoa</taxon>
        <taxon>Ecdysozoa</taxon>
        <taxon>Arthropoda</taxon>
        <taxon>Hexapoda</taxon>
        <taxon>Insecta</taxon>
        <taxon>Pterygota</taxon>
        <taxon>Neoptera</taxon>
        <taxon>Polyneoptera</taxon>
        <taxon>Orthoptera</taxon>
        <taxon>Ensifera</taxon>
        <taxon>Gryllidea</taxon>
        <taxon>Grylloidea</taxon>
        <taxon>Gryllidae</taxon>
        <taxon>Gryllinae</taxon>
        <taxon>Gryllus</taxon>
    </lineage>
</organism>
<dbReference type="Pfam" id="PF08318">
    <property type="entry name" value="COG4_m"/>
    <property type="match status" value="1"/>
</dbReference>
<evidence type="ECO:0000313" key="13">
    <source>
        <dbReference type="Proteomes" id="UP001378592"/>
    </source>
</evidence>
<dbReference type="GO" id="GO:0015031">
    <property type="term" value="P:protein transport"/>
    <property type="evidence" value="ECO:0007669"/>
    <property type="project" value="UniProtKB-KW"/>
</dbReference>
<evidence type="ECO:0000256" key="1">
    <source>
        <dbReference type="ARBA" id="ARBA00003627"/>
    </source>
</evidence>
<evidence type="ECO:0000256" key="5">
    <source>
        <dbReference type="ARBA" id="ARBA00020975"/>
    </source>
</evidence>
<dbReference type="AlphaFoldDB" id="A0AAN9Z4E3"/>
<keyword evidence="6" id="KW-0813">Transport</keyword>
<dbReference type="InterPro" id="IPR013167">
    <property type="entry name" value="COG4_M"/>
</dbReference>
<proteinExistence type="inferred from homology"/>
<dbReference type="Pfam" id="PF20663">
    <property type="entry name" value="COG4_N"/>
    <property type="match status" value="1"/>
</dbReference>
<dbReference type="Pfam" id="PF20662">
    <property type="entry name" value="COG4_C"/>
    <property type="match status" value="1"/>
</dbReference>
<evidence type="ECO:0000256" key="10">
    <source>
        <dbReference type="ARBA" id="ARBA00031340"/>
    </source>
</evidence>
<dbReference type="Gene3D" id="1.20.58.1970">
    <property type="match status" value="1"/>
</dbReference>
<evidence type="ECO:0000313" key="12">
    <source>
        <dbReference type="EMBL" id="KAK7862604.1"/>
    </source>
</evidence>
<evidence type="ECO:0000256" key="7">
    <source>
        <dbReference type="ARBA" id="ARBA00022927"/>
    </source>
</evidence>
<accession>A0AAN9Z4E3</accession>
<comment type="similarity">
    <text evidence="3">Belongs to the COG4 family.</text>
</comment>
<evidence type="ECO:0000256" key="2">
    <source>
        <dbReference type="ARBA" id="ARBA00004255"/>
    </source>
</evidence>